<keyword evidence="3" id="KW-1185">Reference proteome</keyword>
<evidence type="ECO:0000313" key="3">
    <source>
        <dbReference type="Proteomes" id="UP001449657"/>
    </source>
</evidence>
<organism evidence="2 3">
    <name type="scientific">Chitinophaga caseinilytica</name>
    <dbReference type="NCBI Taxonomy" id="2267521"/>
    <lineage>
        <taxon>Bacteria</taxon>
        <taxon>Pseudomonadati</taxon>
        <taxon>Bacteroidota</taxon>
        <taxon>Chitinophagia</taxon>
        <taxon>Chitinophagales</taxon>
        <taxon>Chitinophagaceae</taxon>
        <taxon>Chitinophaga</taxon>
    </lineage>
</organism>
<name>A0ABZ2YYA1_9BACT</name>
<sequence length="103" mass="10765">MRIIALILSIVILAFSTTTCSDELVGQVTASSGYQLADAGTEHHEHVDFCSPLCACGCCAASVILPVGYLIPVQSGHSAFNYSEMPAGIITDVSPAVWQPPQA</sequence>
<dbReference type="Pfam" id="PF20365">
    <property type="entry name" value="DUF6660"/>
    <property type="match status" value="1"/>
</dbReference>
<dbReference type="RefSeq" id="WP_341839720.1">
    <property type="nucleotide sequence ID" value="NZ_CP149792.1"/>
</dbReference>
<evidence type="ECO:0000313" key="2">
    <source>
        <dbReference type="EMBL" id="WZN44961.1"/>
    </source>
</evidence>
<dbReference type="EMBL" id="CP150096">
    <property type="protein sequence ID" value="WZN44961.1"/>
    <property type="molecule type" value="Genomic_DNA"/>
</dbReference>
<dbReference type="InterPro" id="IPR046601">
    <property type="entry name" value="DUF6660"/>
</dbReference>
<gene>
    <name evidence="2" type="ORF">WJU22_18860</name>
</gene>
<protein>
    <submittedName>
        <fullName evidence="2">DUF6660 family protein</fullName>
    </submittedName>
</protein>
<accession>A0ABZ2YYA1</accession>
<reference evidence="2 3" key="1">
    <citation type="submission" date="2024-03" db="EMBL/GenBank/DDBJ databases">
        <title>Chitinophaga caseinilytica sp. nov., a casein hydrolysing bacterium isolated from forest soil.</title>
        <authorList>
            <person name="Lee D.S."/>
            <person name="Han D.M."/>
            <person name="Baek J.H."/>
            <person name="Choi D.G."/>
            <person name="Jeon J.H."/>
            <person name="Jeon C.O."/>
        </authorList>
    </citation>
    <scope>NUCLEOTIDE SEQUENCE [LARGE SCALE GENOMIC DNA]</scope>
    <source>
        <strain evidence="2 3">KACC 19118</strain>
    </source>
</reference>
<evidence type="ECO:0000256" key="1">
    <source>
        <dbReference type="SAM" id="SignalP"/>
    </source>
</evidence>
<feature type="chain" id="PRO_5047353732" evidence="1">
    <location>
        <begin position="22"/>
        <end position="103"/>
    </location>
</feature>
<proteinExistence type="predicted"/>
<feature type="signal peptide" evidence="1">
    <location>
        <begin position="1"/>
        <end position="21"/>
    </location>
</feature>
<dbReference type="Proteomes" id="UP001449657">
    <property type="component" value="Chromosome"/>
</dbReference>
<keyword evidence="1" id="KW-0732">Signal</keyword>